<evidence type="ECO:0000256" key="1">
    <source>
        <dbReference type="ARBA" id="ARBA00022614"/>
    </source>
</evidence>
<dbReference type="Pfam" id="PF13516">
    <property type="entry name" value="LRR_6"/>
    <property type="match status" value="1"/>
</dbReference>
<evidence type="ECO:0000313" key="6">
    <source>
        <dbReference type="Proteomes" id="UP000326759"/>
    </source>
</evidence>
<reference evidence="5 6" key="1">
    <citation type="journal article" date="2019" name="PLoS Biol.">
        <title>Sex chromosomes control vertical transmission of feminizing Wolbachia symbionts in an isopod.</title>
        <authorList>
            <person name="Becking T."/>
            <person name="Chebbi M.A."/>
            <person name="Giraud I."/>
            <person name="Moumen B."/>
            <person name="Laverre T."/>
            <person name="Caubet Y."/>
            <person name="Peccoud J."/>
            <person name="Gilbert C."/>
            <person name="Cordaux R."/>
        </authorList>
    </citation>
    <scope>NUCLEOTIDE SEQUENCE [LARGE SCALE GENOMIC DNA]</scope>
    <source>
        <strain evidence="5">ANa2</strain>
        <tissue evidence="5">Whole body excluding digestive tract and cuticle</tissue>
    </source>
</reference>
<feature type="region of interest" description="Disordered" evidence="4">
    <location>
        <begin position="1"/>
        <end position="82"/>
    </location>
</feature>
<feature type="compositionally biased region" description="Polar residues" evidence="4">
    <location>
        <begin position="693"/>
        <end position="724"/>
    </location>
</feature>
<gene>
    <name evidence="5" type="ORF">Anas_06449</name>
</gene>
<evidence type="ECO:0000313" key="5">
    <source>
        <dbReference type="EMBL" id="KAB7503205.1"/>
    </source>
</evidence>
<name>A0A5N5TDL6_9CRUS</name>
<feature type="region of interest" description="Disordered" evidence="4">
    <location>
        <begin position="1138"/>
        <end position="1180"/>
    </location>
</feature>
<sequence>MASEEHRLTDSLNNAENDSESEIQETLARQTEDSETLSTISPSAQLKENVEANTTVPNGMISTSPFQGDTSHDIKRLSESSADCPKEASNVLEETLANVSLKDNDAPKEAQIELPMEDCEDSFVVQDQISQMRLDDKVPILSEEYSSNENVFQTSKAIENVSVINNIDCSDKIFTSSTSVANKEQLLDLVIDVTSEKPILEPENNSDLEEITPEDISAPTSEEEQLKSGIDDLERFLSCTDTKIPSDSVQSNTKIMPSDDLLLNVTSYENFKKGASPEKTEGLTQQKYCLSSSQDPASFSLSGKQCKSIDIFTQSSGSKITQTLQQSPIKSASCTDTLLNFCKNMNVSEPEISPNTRNDLKSKSSLHSESNGSFLFGRKEQCITTALTCEKHSPTISLITDEFASLSKESNTSFSQVDEALNTMSFMTDLISDDHPSCSVRDPLSMLNSKGEDCCVLPTATNTPVLPSKDVNTESVFKGEEFVEMFLSEDEESSIKPPIEFQDSEPINIMHNNDSNLQLNTNELDQIISDELKGTSEEIKIPSNVTVLEDNSVCVVKKENVVQTSEFLDENFNDSQRLQTGTATLPSICEKHQEEEESKFEEIYDEMEFNLQNSPMLRRSRQSTNEKGRRDCRFIFGSDSPCGNHNSETDVNQKSFVALRDSLDISKLASCLGDAEMTKSVEIEDRAKVTLSDDGSSASFEKMSTSPVSYQVKSSPPHYQSSKVMSRKKKTSIKTEKEKDNNRRVSFPEDESRLITSYLEPVNPWYHMSQVSTDAIAEAYRSSCSRHKTRALPAVLQQIAALPIDVGGRIECLNVRNHKLEAVQCESLEEIFRRVQFYTLDFENCELDDDSAIPLFDMMEFYDSAIHLNISHNSKIGNRGWQACARMLKRTPSLRILEAKNSNLSEQNMPIICKALRIQACAHICKDIAEQQNSQRNKDNRENSLSSTQVGLTALVLWNNHITVQGVQYISLMLHSNYTLETLNLGRNNLTSEGLLLLKTSLLRNKSLRRIGLQATRIGNEGAVALAECIADNQILSRIDLRENSIQVAGLLALSRSLKINTSVIQLDLDANPRAEPSTDLSDQHLTLYQEIKNLCQRNLTNDHLRREIEEKAEETKVENPLLLSPEKRKISLTCETTKCSEDKDQESSSVAITVSESKRYRSPDPRKHDTDITAPTIVVSSPNKAVRGFNIKEGDKSVGRDFQRNASLDLPISVTSSSSPSSDSSSPQDDVFLEDEGGETAITPNKAPLASIEGGSVDSDSEDSDLMTQSSDSTRSDEVRISVEESTPPLPAWGGGKTEASISIATTTTTNTTTTTYYYCYYYYYFFCC</sequence>
<dbReference type="InterPro" id="IPR032675">
    <property type="entry name" value="LRR_dom_sf"/>
</dbReference>
<keyword evidence="6" id="KW-1185">Reference proteome</keyword>
<keyword evidence="2" id="KW-0677">Repeat</keyword>
<dbReference type="PROSITE" id="PS51450">
    <property type="entry name" value="LRR"/>
    <property type="match status" value="1"/>
</dbReference>
<feature type="compositionally biased region" description="Polar residues" evidence="4">
    <location>
        <begin position="36"/>
        <end position="69"/>
    </location>
</feature>
<dbReference type="Proteomes" id="UP000326759">
    <property type="component" value="Unassembled WGS sequence"/>
</dbReference>
<dbReference type="OrthoDB" id="10034042at2759"/>
<proteinExistence type="inferred from homology"/>
<comment type="similarity">
    <text evidence="3">Belongs to the PPP1R37 family.</text>
</comment>
<accession>A0A5N5TDL6</accession>
<dbReference type="PANTHER" id="PTHR24112:SF9">
    <property type="entry name" value="PROTEIN PHOSPHATASE 1 REGULATORY SUBUNIT 37"/>
    <property type="match status" value="1"/>
</dbReference>
<dbReference type="SUPFAM" id="SSF52047">
    <property type="entry name" value="RNI-like"/>
    <property type="match status" value="1"/>
</dbReference>
<dbReference type="PANTHER" id="PTHR24112">
    <property type="entry name" value="LEUCINE-RICH REPEAT, ISOFORM F-RELATED"/>
    <property type="match status" value="1"/>
</dbReference>
<keyword evidence="1" id="KW-0433">Leucine-rich repeat</keyword>
<dbReference type="InterPro" id="IPR001611">
    <property type="entry name" value="Leu-rich_rpt"/>
</dbReference>
<dbReference type="EMBL" id="SEYY01005651">
    <property type="protein sequence ID" value="KAB7503205.1"/>
    <property type="molecule type" value="Genomic_DNA"/>
</dbReference>
<dbReference type="SMART" id="SM00368">
    <property type="entry name" value="LRR_RI"/>
    <property type="match status" value="4"/>
</dbReference>
<dbReference type="InterPro" id="IPR051279">
    <property type="entry name" value="PP1-Reg/Actin-Interact_Protein"/>
</dbReference>
<protein>
    <submittedName>
        <fullName evidence="5">Protein phosphatase 1 regulatory subunit 37</fullName>
    </submittedName>
</protein>
<feature type="region of interest" description="Disordered" evidence="4">
    <location>
        <begin position="691"/>
        <end position="745"/>
    </location>
</feature>
<comment type="caution">
    <text evidence="5">The sequence shown here is derived from an EMBL/GenBank/DDBJ whole genome shotgun (WGS) entry which is preliminary data.</text>
</comment>
<organism evidence="5 6">
    <name type="scientific">Armadillidium nasatum</name>
    <dbReference type="NCBI Taxonomy" id="96803"/>
    <lineage>
        <taxon>Eukaryota</taxon>
        <taxon>Metazoa</taxon>
        <taxon>Ecdysozoa</taxon>
        <taxon>Arthropoda</taxon>
        <taxon>Crustacea</taxon>
        <taxon>Multicrustacea</taxon>
        <taxon>Malacostraca</taxon>
        <taxon>Eumalacostraca</taxon>
        <taxon>Peracarida</taxon>
        <taxon>Isopoda</taxon>
        <taxon>Oniscidea</taxon>
        <taxon>Crinocheta</taxon>
        <taxon>Armadillidiidae</taxon>
        <taxon>Armadillidium</taxon>
    </lineage>
</organism>
<feature type="compositionally biased region" description="Low complexity" evidence="4">
    <location>
        <begin position="1213"/>
        <end position="1231"/>
    </location>
</feature>
<feature type="compositionally biased region" description="Basic and acidic residues" evidence="4">
    <location>
        <begin position="1157"/>
        <end position="1172"/>
    </location>
</feature>
<evidence type="ECO:0000256" key="4">
    <source>
        <dbReference type="SAM" id="MobiDB-lite"/>
    </source>
</evidence>
<feature type="region of interest" description="Disordered" evidence="4">
    <location>
        <begin position="1213"/>
        <end position="1297"/>
    </location>
</feature>
<dbReference type="Gene3D" id="3.80.10.10">
    <property type="entry name" value="Ribonuclease Inhibitor"/>
    <property type="match status" value="2"/>
</dbReference>
<feature type="compositionally biased region" description="Basic and acidic residues" evidence="4">
    <location>
        <begin position="733"/>
        <end position="745"/>
    </location>
</feature>
<feature type="compositionally biased region" description="Basic and acidic residues" evidence="4">
    <location>
        <begin position="1275"/>
        <end position="1284"/>
    </location>
</feature>
<evidence type="ECO:0000256" key="3">
    <source>
        <dbReference type="ARBA" id="ARBA00038315"/>
    </source>
</evidence>
<evidence type="ECO:0000256" key="2">
    <source>
        <dbReference type="ARBA" id="ARBA00022737"/>
    </source>
</evidence>